<protein>
    <submittedName>
        <fullName evidence="4">Transposase</fullName>
    </submittedName>
</protein>
<dbReference type="GO" id="GO:0004803">
    <property type="term" value="F:transposase activity"/>
    <property type="evidence" value="ECO:0007669"/>
    <property type="project" value="InterPro"/>
</dbReference>
<dbReference type="InterPro" id="IPR047650">
    <property type="entry name" value="Transpos_IS110"/>
</dbReference>
<sequence>METSITGHDSVDVFIGVDVGKGEHHAVAIDRTGKKLFDKALPNDESKLRALIDGLKDHGTLLFVVDQPATIGALPIAVAQAAGVLVGYLPGLAMRRIADLHAGEAKTDARDAAIIAEAARTLPHALRSIQLADEQVAELSMLCGFDDDLAGQVTATSNRIRGLLTQIHPALERVLGPHLDHKAVVDLLQRHPAPADLAKLGPTRLANRLVKLAPRMGKRLAAEIMQALSEQTVVVVGTNAASLVLPRLAKQLEDLRTQRAEIAVEVERLVDAHPLHPVLTSMPGVGVRTAARLLTEVAGKQFATAGHLASYAGLAPVTRRSGSSIRGEHASRRGNKILKRTLFLSAFAALKDPVSRTYYDRKRAQGKRHNQALIALARRRCDVLYAMLRDGTIYQTPTPQNP</sequence>
<dbReference type="EMBL" id="JACHWJ010000003">
    <property type="protein sequence ID" value="MBB2958134.1"/>
    <property type="molecule type" value="Genomic_DNA"/>
</dbReference>
<evidence type="ECO:0000259" key="2">
    <source>
        <dbReference type="Pfam" id="PF02371"/>
    </source>
</evidence>
<evidence type="ECO:0000313" key="5">
    <source>
        <dbReference type="EMBL" id="MBB2958134.1"/>
    </source>
</evidence>
<dbReference type="PANTHER" id="PTHR33055">
    <property type="entry name" value="TRANSPOSASE FOR INSERTION SEQUENCE ELEMENT IS1111A"/>
    <property type="match status" value="1"/>
</dbReference>
<dbReference type="AlphaFoldDB" id="A0A7W4UNR0"/>
<keyword evidence="6" id="KW-1185">Reference proteome</keyword>
<evidence type="ECO:0000313" key="3">
    <source>
        <dbReference type="EMBL" id="MBB2956309.1"/>
    </source>
</evidence>
<dbReference type="GO" id="GO:0006313">
    <property type="term" value="P:DNA transposition"/>
    <property type="evidence" value="ECO:0007669"/>
    <property type="project" value="InterPro"/>
</dbReference>
<dbReference type="EMBL" id="JACHWJ010000003">
    <property type="protein sequence ID" value="MBB2957880.1"/>
    <property type="molecule type" value="Genomic_DNA"/>
</dbReference>
<dbReference type="EMBL" id="JACHWJ010000001">
    <property type="protein sequence ID" value="MBB2956309.1"/>
    <property type="molecule type" value="Genomic_DNA"/>
</dbReference>
<evidence type="ECO:0000259" key="1">
    <source>
        <dbReference type="Pfam" id="PF01548"/>
    </source>
</evidence>
<gene>
    <name evidence="3" type="ORF">FHX72_000421</name>
    <name evidence="4" type="ORF">FHX72_002025</name>
    <name evidence="5" type="ORF">FHX72_002279</name>
</gene>
<dbReference type="Pfam" id="PF02371">
    <property type="entry name" value="Transposase_20"/>
    <property type="match status" value="1"/>
</dbReference>
<dbReference type="Pfam" id="PF01548">
    <property type="entry name" value="DEDD_Tnp_IS110"/>
    <property type="match status" value="1"/>
</dbReference>
<dbReference type="InterPro" id="IPR003346">
    <property type="entry name" value="Transposase_20"/>
</dbReference>
<accession>A0A7W4UNR0</accession>
<dbReference type="NCBIfam" id="NF033542">
    <property type="entry name" value="transpos_IS110"/>
    <property type="match status" value="1"/>
</dbReference>
<dbReference type="Proteomes" id="UP000545286">
    <property type="component" value="Unassembled WGS sequence"/>
</dbReference>
<dbReference type="PANTHER" id="PTHR33055:SF3">
    <property type="entry name" value="PUTATIVE TRANSPOSASE FOR IS117-RELATED"/>
    <property type="match status" value="1"/>
</dbReference>
<dbReference type="RefSeq" id="WP_068483986.1">
    <property type="nucleotide sequence ID" value="NZ_CZJS01000161.1"/>
</dbReference>
<feature type="domain" description="Transposase IS116/IS110/IS902 C-terminal" evidence="2">
    <location>
        <begin position="278"/>
        <end position="359"/>
    </location>
</feature>
<name>A0A7W4UNR0_9MICO</name>
<dbReference type="GO" id="GO:0003677">
    <property type="term" value="F:DNA binding"/>
    <property type="evidence" value="ECO:0007669"/>
    <property type="project" value="InterPro"/>
</dbReference>
<feature type="domain" description="Transposase IS110-like N-terminal" evidence="1">
    <location>
        <begin position="15"/>
        <end position="169"/>
    </location>
</feature>
<comment type="caution">
    <text evidence="4">The sequence shown here is derived from an EMBL/GenBank/DDBJ whole genome shotgun (WGS) entry which is preliminary data.</text>
</comment>
<organism evidence="4 6">
    <name type="scientific">Pseudoclavibacter helvolus</name>
    <dbReference type="NCBI Taxonomy" id="255205"/>
    <lineage>
        <taxon>Bacteria</taxon>
        <taxon>Bacillati</taxon>
        <taxon>Actinomycetota</taxon>
        <taxon>Actinomycetes</taxon>
        <taxon>Micrococcales</taxon>
        <taxon>Microbacteriaceae</taxon>
        <taxon>Pseudoclavibacter</taxon>
    </lineage>
</organism>
<evidence type="ECO:0000313" key="6">
    <source>
        <dbReference type="Proteomes" id="UP000545286"/>
    </source>
</evidence>
<proteinExistence type="predicted"/>
<dbReference type="InterPro" id="IPR002525">
    <property type="entry name" value="Transp_IS110-like_N"/>
</dbReference>
<evidence type="ECO:0000313" key="4">
    <source>
        <dbReference type="EMBL" id="MBB2957880.1"/>
    </source>
</evidence>
<reference evidence="4 6" key="1">
    <citation type="submission" date="2020-08" db="EMBL/GenBank/DDBJ databases">
        <title>Sequencing the genomes of 1000 actinobacteria strains.</title>
        <authorList>
            <person name="Klenk H.-P."/>
        </authorList>
    </citation>
    <scope>NUCLEOTIDE SEQUENCE [LARGE SCALE GENOMIC DNA]</scope>
    <source>
        <strain evidence="4 6">DSM 20419</strain>
    </source>
</reference>